<proteinExistence type="predicted"/>
<feature type="region of interest" description="Disordered" evidence="1">
    <location>
        <begin position="1"/>
        <end position="34"/>
    </location>
</feature>
<dbReference type="AlphaFoldDB" id="A0A7R9B2E9"/>
<accession>A0A7R9B2E9</accession>
<sequence>MTLVIEDNDNVSNLRESDDDEEMDAEETAGPSHSDAYETIQTAMNWLERQPEGTAKQLVFHNRLRDVAAKKPAALIIINNDIENYERERRERIWPQDWLNRRRNGHGMLKMIPSEVRQVQQFGLKIAFIIIRSRADFTAALRAREKPTAGQIGRGHTESNAHRQRNKNAMKTAVARVEHIELNVTVYTAGNERKTATQLLGNSRTTSFPGTAYCKLVYQVPTSLVALHLSAKPPSGSGAQPKKDYFLVPIIKEGKQQVGNLPSPPRDTDNLEDEEVANTERDYEDVSIGGEEQVKDNPRATLESNPQPTVDQLRRNRKQLKRKTESDQLDPCMSQYFQSKLLKNSSSESLSSQSDERFLLSLKGDLGEMNPRQKRRMGKPSSVFAFVSAVDECKTKWQPPLLTTTSRKLTKHYFISLRKIAGVVIDKGIAGVNLIWQQRRLVSSAVVCSTKTACRVIRLQLKSFRSTEVSSGAEHMRWQDVYPTTDVAVCPQKPANTVLRA</sequence>
<name>A0A7R9B2E9_TIMSH</name>
<dbReference type="EMBL" id="OC004351">
    <property type="protein sequence ID" value="CAD7264376.1"/>
    <property type="molecule type" value="Genomic_DNA"/>
</dbReference>
<reference evidence="2" key="1">
    <citation type="submission" date="2020-11" db="EMBL/GenBank/DDBJ databases">
        <authorList>
            <person name="Tran Van P."/>
        </authorList>
    </citation>
    <scope>NUCLEOTIDE SEQUENCE</scope>
</reference>
<feature type="region of interest" description="Disordered" evidence="1">
    <location>
        <begin position="147"/>
        <end position="166"/>
    </location>
</feature>
<organism evidence="2">
    <name type="scientific">Timema shepardi</name>
    <name type="common">Walking stick</name>
    <dbReference type="NCBI Taxonomy" id="629360"/>
    <lineage>
        <taxon>Eukaryota</taxon>
        <taxon>Metazoa</taxon>
        <taxon>Ecdysozoa</taxon>
        <taxon>Arthropoda</taxon>
        <taxon>Hexapoda</taxon>
        <taxon>Insecta</taxon>
        <taxon>Pterygota</taxon>
        <taxon>Neoptera</taxon>
        <taxon>Polyneoptera</taxon>
        <taxon>Phasmatodea</taxon>
        <taxon>Timematodea</taxon>
        <taxon>Timematoidea</taxon>
        <taxon>Timematidae</taxon>
        <taxon>Timema</taxon>
    </lineage>
</organism>
<evidence type="ECO:0000256" key="1">
    <source>
        <dbReference type="SAM" id="MobiDB-lite"/>
    </source>
</evidence>
<feature type="region of interest" description="Disordered" evidence="1">
    <location>
        <begin position="256"/>
        <end position="313"/>
    </location>
</feature>
<feature type="compositionally biased region" description="Acidic residues" evidence="1">
    <location>
        <begin position="270"/>
        <end position="285"/>
    </location>
</feature>
<protein>
    <submittedName>
        <fullName evidence="2">Uncharacterized protein</fullName>
    </submittedName>
</protein>
<feature type="compositionally biased region" description="Acidic residues" evidence="1">
    <location>
        <begin position="17"/>
        <end position="27"/>
    </location>
</feature>
<gene>
    <name evidence="2" type="ORF">TSIB3V08_LOCUS8430</name>
</gene>
<evidence type="ECO:0000313" key="2">
    <source>
        <dbReference type="EMBL" id="CAD7264376.1"/>
    </source>
</evidence>